<feature type="transmembrane region" description="Helical" evidence="9">
    <location>
        <begin position="364"/>
        <end position="384"/>
    </location>
</feature>
<feature type="compositionally biased region" description="Acidic residues" evidence="8">
    <location>
        <begin position="1254"/>
        <end position="1265"/>
    </location>
</feature>
<gene>
    <name evidence="11" type="ORF">HOLleu_09105</name>
</gene>
<feature type="compositionally biased region" description="Basic and acidic residues" evidence="8">
    <location>
        <begin position="77"/>
        <end position="87"/>
    </location>
</feature>
<evidence type="ECO:0000256" key="8">
    <source>
        <dbReference type="SAM" id="MobiDB-lite"/>
    </source>
</evidence>
<feature type="transmembrane region" description="Helical" evidence="9">
    <location>
        <begin position="423"/>
        <end position="443"/>
    </location>
</feature>
<evidence type="ECO:0000256" key="6">
    <source>
        <dbReference type="ARBA" id="ARBA00023136"/>
    </source>
</evidence>
<dbReference type="InterPro" id="IPR011992">
    <property type="entry name" value="EF-hand-dom_pair"/>
</dbReference>
<feature type="compositionally biased region" description="Acidic residues" evidence="8">
    <location>
        <begin position="989"/>
        <end position="1001"/>
    </location>
</feature>
<evidence type="ECO:0000313" key="12">
    <source>
        <dbReference type="Proteomes" id="UP001152320"/>
    </source>
</evidence>
<feature type="compositionally biased region" description="Low complexity" evidence="8">
    <location>
        <begin position="1131"/>
        <end position="1149"/>
    </location>
</feature>
<feature type="transmembrane region" description="Helical" evidence="9">
    <location>
        <begin position="852"/>
        <end position="875"/>
    </location>
</feature>
<keyword evidence="3 9" id="KW-0812">Transmembrane</keyword>
<feature type="transmembrane region" description="Helical" evidence="9">
    <location>
        <begin position="504"/>
        <end position="527"/>
    </location>
</feature>
<feature type="transmembrane region" description="Helical" evidence="9">
    <location>
        <begin position="765"/>
        <end position="788"/>
    </location>
</feature>
<feature type="compositionally biased region" description="Polar residues" evidence="8">
    <location>
        <begin position="1189"/>
        <end position="1205"/>
    </location>
</feature>
<dbReference type="GO" id="GO:0005216">
    <property type="term" value="F:monoatomic ion channel activity"/>
    <property type="evidence" value="ECO:0007669"/>
    <property type="project" value="InterPro"/>
</dbReference>
<feature type="transmembrane region" description="Helical" evidence="9">
    <location>
        <begin position="678"/>
        <end position="700"/>
    </location>
</feature>
<feature type="region of interest" description="Disordered" evidence="8">
    <location>
        <begin position="1189"/>
        <end position="1314"/>
    </location>
</feature>
<dbReference type="Proteomes" id="UP001152320">
    <property type="component" value="Chromosome 3"/>
</dbReference>
<feature type="transmembrane region" description="Helical" evidence="9">
    <location>
        <begin position="712"/>
        <end position="729"/>
    </location>
</feature>
<dbReference type="PROSITE" id="PS00018">
    <property type="entry name" value="EF_HAND_1"/>
    <property type="match status" value="1"/>
</dbReference>
<feature type="compositionally biased region" description="Polar residues" evidence="8">
    <location>
        <begin position="88"/>
        <end position="108"/>
    </location>
</feature>
<evidence type="ECO:0000256" key="7">
    <source>
        <dbReference type="PROSITE-ProRule" id="PRU00192"/>
    </source>
</evidence>
<protein>
    <submittedName>
        <fullName evidence="11">Voltage-dependent N-type calcium channel subunit alpha-1B</fullName>
    </submittedName>
</protein>
<feature type="compositionally biased region" description="Polar residues" evidence="8">
    <location>
        <begin position="1110"/>
        <end position="1130"/>
    </location>
</feature>
<feature type="compositionally biased region" description="Basic and acidic residues" evidence="8">
    <location>
        <begin position="920"/>
        <end position="930"/>
    </location>
</feature>
<dbReference type="PANTHER" id="PTHR46726:SF2">
    <property type="entry name" value="SH3 DOMAIN-CONTAINING PROTEIN"/>
    <property type="match status" value="1"/>
</dbReference>
<name>A0A9Q1CJB8_HOLLE</name>
<dbReference type="SMART" id="SM00326">
    <property type="entry name" value="SH3"/>
    <property type="match status" value="1"/>
</dbReference>
<dbReference type="InterPro" id="IPR005821">
    <property type="entry name" value="Ion_trans_dom"/>
</dbReference>
<keyword evidence="2 7" id="KW-0728">SH3 domain</keyword>
<feature type="transmembrane region" description="Helical" evidence="9">
    <location>
        <begin position="293"/>
        <end position="311"/>
    </location>
</feature>
<feature type="transmembrane region" description="Helical" evidence="9">
    <location>
        <begin position="649"/>
        <end position="672"/>
    </location>
</feature>
<dbReference type="SUPFAM" id="SSF50044">
    <property type="entry name" value="SH3-domain"/>
    <property type="match status" value="1"/>
</dbReference>
<feature type="region of interest" description="Disordered" evidence="8">
    <location>
        <begin position="1071"/>
        <end position="1169"/>
    </location>
</feature>
<feature type="compositionally biased region" description="Basic and acidic residues" evidence="8">
    <location>
        <begin position="1330"/>
        <end position="1346"/>
    </location>
</feature>
<keyword evidence="5 9" id="KW-1133">Transmembrane helix</keyword>
<dbReference type="EMBL" id="JAIZAY010000003">
    <property type="protein sequence ID" value="KAJ8045970.1"/>
    <property type="molecule type" value="Genomic_DNA"/>
</dbReference>
<evidence type="ECO:0000256" key="2">
    <source>
        <dbReference type="ARBA" id="ARBA00022443"/>
    </source>
</evidence>
<comment type="caution">
    <text evidence="11">The sequence shown here is derived from an EMBL/GenBank/DDBJ whole genome shotgun (WGS) entry which is preliminary data.</text>
</comment>
<feature type="region of interest" description="Disordered" evidence="8">
    <location>
        <begin position="156"/>
        <end position="183"/>
    </location>
</feature>
<keyword evidence="4" id="KW-0106">Calcium</keyword>
<comment type="subcellular location">
    <subcellularLocation>
        <location evidence="1">Membrane</location>
        <topology evidence="1">Multi-pass membrane protein</topology>
    </subcellularLocation>
</comment>
<dbReference type="InterPro" id="IPR001452">
    <property type="entry name" value="SH3_domain"/>
</dbReference>
<feature type="compositionally biased region" description="Pro residues" evidence="8">
    <location>
        <begin position="1225"/>
        <end position="1241"/>
    </location>
</feature>
<proteinExistence type="predicted"/>
<feature type="compositionally biased region" description="Polar residues" evidence="8">
    <location>
        <begin position="964"/>
        <end position="975"/>
    </location>
</feature>
<evidence type="ECO:0000313" key="11">
    <source>
        <dbReference type="EMBL" id="KAJ8045970.1"/>
    </source>
</evidence>
<keyword evidence="12" id="KW-1185">Reference proteome</keyword>
<feature type="transmembrane region" description="Helical" evidence="9">
    <location>
        <begin position="808"/>
        <end position="831"/>
    </location>
</feature>
<dbReference type="OrthoDB" id="10068803at2759"/>
<evidence type="ECO:0000256" key="4">
    <source>
        <dbReference type="ARBA" id="ARBA00022837"/>
    </source>
</evidence>
<dbReference type="SUPFAM" id="SSF47473">
    <property type="entry name" value="EF-hand"/>
    <property type="match status" value="1"/>
</dbReference>
<dbReference type="SUPFAM" id="SSF81324">
    <property type="entry name" value="Voltage-gated potassium channels"/>
    <property type="match status" value="2"/>
</dbReference>
<dbReference type="Gene3D" id="2.30.30.40">
    <property type="entry name" value="SH3 Domains"/>
    <property type="match status" value="1"/>
</dbReference>
<keyword evidence="6 9" id="KW-0472">Membrane</keyword>
<feature type="compositionally biased region" description="Basic and acidic residues" evidence="8">
    <location>
        <begin position="1"/>
        <end position="12"/>
    </location>
</feature>
<reference evidence="11" key="1">
    <citation type="submission" date="2021-10" db="EMBL/GenBank/DDBJ databases">
        <title>Tropical sea cucumber genome reveals ecological adaptation and Cuvierian tubules defense mechanism.</title>
        <authorList>
            <person name="Chen T."/>
        </authorList>
    </citation>
    <scope>NUCLEOTIDE SEQUENCE</scope>
    <source>
        <strain evidence="11">Nanhai2018</strain>
        <tissue evidence="11">Muscle</tissue>
    </source>
</reference>
<accession>A0A9Q1CJB8</accession>
<feature type="transmembrane region" description="Helical" evidence="9">
    <location>
        <begin position="735"/>
        <end position="753"/>
    </location>
</feature>
<feature type="region of interest" description="Disordered" evidence="8">
    <location>
        <begin position="920"/>
        <end position="1031"/>
    </location>
</feature>
<evidence type="ECO:0000256" key="9">
    <source>
        <dbReference type="SAM" id="Phobius"/>
    </source>
</evidence>
<feature type="compositionally biased region" description="Polar residues" evidence="8">
    <location>
        <begin position="1349"/>
        <end position="1359"/>
    </location>
</feature>
<evidence type="ECO:0000259" key="10">
    <source>
        <dbReference type="PROSITE" id="PS50002"/>
    </source>
</evidence>
<dbReference type="GO" id="GO:0016020">
    <property type="term" value="C:membrane"/>
    <property type="evidence" value="ECO:0007669"/>
    <property type="project" value="UniProtKB-SubCell"/>
</dbReference>
<dbReference type="Pfam" id="PF00520">
    <property type="entry name" value="Ion_trans"/>
    <property type="match status" value="2"/>
</dbReference>
<organism evidence="11 12">
    <name type="scientific">Holothuria leucospilota</name>
    <name type="common">Black long sea cucumber</name>
    <name type="synonym">Mertensiothuria leucospilota</name>
    <dbReference type="NCBI Taxonomy" id="206669"/>
    <lineage>
        <taxon>Eukaryota</taxon>
        <taxon>Metazoa</taxon>
        <taxon>Echinodermata</taxon>
        <taxon>Eleutherozoa</taxon>
        <taxon>Echinozoa</taxon>
        <taxon>Holothuroidea</taxon>
        <taxon>Aspidochirotacea</taxon>
        <taxon>Aspidochirotida</taxon>
        <taxon>Holothuriidae</taxon>
        <taxon>Holothuria</taxon>
    </lineage>
</organism>
<feature type="region of interest" description="Disordered" evidence="8">
    <location>
        <begin position="1329"/>
        <end position="1370"/>
    </location>
</feature>
<dbReference type="PANTHER" id="PTHR46726">
    <property type="entry name" value="TWO PORE CHANNEL 3"/>
    <property type="match status" value="1"/>
</dbReference>
<feature type="compositionally biased region" description="Basic and acidic residues" evidence="8">
    <location>
        <begin position="1096"/>
        <end position="1105"/>
    </location>
</feature>
<evidence type="ECO:0000256" key="5">
    <source>
        <dbReference type="ARBA" id="ARBA00022989"/>
    </source>
</evidence>
<feature type="transmembrane region" description="Helical" evidence="9">
    <location>
        <begin position="323"/>
        <end position="344"/>
    </location>
</feature>
<evidence type="ECO:0000256" key="1">
    <source>
        <dbReference type="ARBA" id="ARBA00004141"/>
    </source>
</evidence>
<dbReference type="InterPro" id="IPR018247">
    <property type="entry name" value="EF_Hand_1_Ca_BS"/>
</dbReference>
<dbReference type="Gene3D" id="1.20.120.350">
    <property type="entry name" value="Voltage-gated potassium channels. Chain C"/>
    <property type="match status" value="1"/>
</dbReference>
<dbReference type="PROSITE" id="PS50002">
    <property type="entry name" value="SH3"/>
    <property type="match status" value="1"/>
</dbReference>
<dbReference type="InterPro" id="IPR027359">
    <property type="entry name" value="Volt_channel_dom_sf"/>
</dbReference>
<dbReference type="InterPro" id="IPR036028">
    <property type="entry name" value="SH3-like_dom_sf"/>
</dbReference>
<sequence length="1370" mass="155315">MEEEKEKKKENDSDSEEDGGEDSHVAAYRDFIIQMEREIAVTPDGHSPPNEEEQKTEVVQPLGKGLHVPAMVVSDTSVERNEVDKPDSPNQDSDSLKSNGSSGRNSPFRNRVEPLSVYEDSGRNLHTIGESSSNLDDMFVSSRKPLITSEFVPEYERNGKTNSPDSGVEHDLDSGGLERQISKPNLGVGTKRKISDKNYTRRVFVRTFKERASQENFALYGLLTPALCLVPSIDGNDALTECFTELKGEDRELKLAAAHIDDAITGRGKYGRARAFFKSRQGRWSFNILVSNWFHYLILTMATIHIALTFFEPPPNPESTSLAAVIITPLCLLVYIADVVFHMVFLSWKVFWQWNENKWQRVEFVFVIMFVLDYIMLVIQWIIARRLLQVFRCLRAGIILCKLKNVQHVYDVVMSIVIKLGKVFLIIIIFILMFSAVGVNLFVNFYHCIGQNTTLTNCTESADEIYTGSFDNVAITFLRLFVLLSTENYPEFMIPAYSQSKATFIYFGIFLFVGVFFLTAILLAIVVDSYWEFAKKHVKEERGRERAELAKAWNLLDPLGKGSLPITDDRFLKLFKILKPSNTEDMNMQLISYLDSNNDGEIDSLEWTIRLNETLSFEFEMEDFRKDQCGPKWMRTVGGFAQKIVRSDIFAKVILILIVLHCALFCLLWYGMPYSVSLIIQIAKTLILAVFMVEIVLSIFGECLNLLHVIEVLDILLILIAVAANVAWYLTDDNYRGICNVISGIAVAFRVGFNSLQTKKTVVMFFTKIFPVMSDLIILILIIGYFYSVLGWESFSHVQPHPSYEADHYNYECGLGFETFACSMLIVFQIVTTSNWHEIMNSAMLSTSSWACVYFVTCFLVINMVVMNLFVAIAIEAFNKLGKEKELETENSDTQNSEQQEEATIADSAKTFLNNLFESSKAEQSKERIQRAGGSPRMRRPSRVSVTMQHIPLPGLVFEEPSPNHLSPITPVTNHSSDRQKQESAAATGEEEEEEEEEEEDLSHLTPQERKKKMMKKKLERKRKKKKRAMQTIVVTTAFRASKDQEISLNVGEQVEILQKQDEWWEGKVNDRQGWFPSSHVKEMKRGVGLTKTRHMSLDSDKDSKPPLGRSNTSPTDRSQSLVQQPTFEKTSSLGDTLNSSLSSTGGRSSKPRLKLRNSGNWRKEILGDITVINPQELRELNKILKAQHSISSTSKLNSTGSMKKTSSISESIEEEPETSDMVLPVPPHTKSPPKPKPVPPKISFERAPTLPLLEEEEEEEEEEKGELKNKPPPDVDYEADKEDTLTVEQPRLPPEITKKRNKEKNKSGEMPSWMAKFVETNNLSITTDVKFDEEKPGDVENKSEDDTIGSNITTSQSIPGIVIEEDTSV</sequence>
<dbReference type="Gene3D" id="1.10.287.70">
    <property type="match status" value="2"/>
</dbReference>
<evidence type="ECO:0000256" key="3">
    <source>
        <dbReference type="ARBA" id="ARBA00022692"/>
    </source>
</evidence>
<dbReference type="Pfam" id="PF07653">
    <property type="entry name" value="SH3_2"/>
    <property type="match status" value="1"/>
</dbReference>
<feature type="region of interest" description="Disordered" evidence="8">
    <location>
        <begin position="1"/>
        <end position="116"/>
    </location>
</feature>
<feature type="domain" description="SH3" evidence="10">
    <location>
        <begin position="1028"/>
        <end position="1086"/>
    </location>
</feature>
<feature type="compositionally biased region" description="Basic residues" evidence="8">
    <location>
        <begin position="1010"/>
        <end position="1029"/>
    </location>
</feature>